<feature type="domain" description="CBM20" evidence="2">
    <location>
        <begin position="25"/>
        <end position="128"/>
    </location>
</feature>
<dbReference type="GO" id="GO:0016020">
    <property type="term" value="C:membrane"/>
    <property type="evidence" value="ECO:0007669"/>
    <property type="project" value="TreeGrafter"/>
</dbReference>
<dbReference type="Pfam" id="PF00686">
    <property type="entry name" value="CBM_20"/>
    <property type="match status" value="2"/>
</dbReference>
<dbReference type="PROSITE" id="PS51166">
    <property type="entry name" value="CBM20"/>
    <property type="match status" value="2"/>
</dbReference>
<feature type="region of interest" description="Disordered" evidence="1">
    <location>
        <begin position="142"/>
        <end position="167"/>
    </location>
</feature>
<dbReference type="PANTHER" id="PTHR15048">
    <property type="entry name" value="STARCH-BINDING DOMAIN-CONTAINING PROTEIN 1"/>
    <property type="match status" value="1"/>
</dbReference>
<feature type="compositionally biased region" description="Low complexity" evidence="1">
    <location>
        <begin position="294"/>
        <end position="305"/>
    </location>
</feature>
<evidence type="ECO:0000256" key="1">
    <source>
        <dbReference type="SAM" id="MobiDB-lite"/>
    </source>
</evidence>
<dbReference type="SUPFAM" id="SSF49452">
    <property type="entry name" value="Starch-binding domain-like"/>
    <property type="match status" value="2"/>
</dbReference>
<accession>A0A061QLL6</accession>
<feature type="compositionally biased region" description="Basic and acidic residues" evidence="1">
    <location>
        <begin position="149"/>
        <end position="158"/>
    </location>
</feature>
<dbReference type="PANTHER" id="PTHR15048:SF0">
    <property type="entry name" value="STARCH-BINDING DOMAIN-CONTAINING PROTEIN 1"/>
    <property type="match status" value="1"/>
</dbReference>
<dbReference type="CDD" id="cd05467">
    <property type="entry name" value="CBM20"/>
    <property type="match status" value="1"/>
</dbReference>
<reference evidence="3" key="1">
    <citation type="submission" date="2014-05" db="EMBL/GenBank/DDBJ databases">
        <title>The transcriptome of the halophilic microalga Tetraselmis sp. GSL018 isolated from the Great Salt Lake, Utah.</title>
        <authorList>
            <person name="Jinkerson R.E."/>
            <person name="D'Adamo S."/>
            <person name="Posewitz M.C."/>
        </authorList>
    </citation>
    <scope>NUCLEOTIDE SEQUENCE</scope>
    <source>
        <strain evidence="3">GSL018</strain>
    </source>
</reference>
<evidence type="ECO:0000259" key="2">
    <source>
        <dbReference type="PROSITE" id="PS51166"/>
    </source>
</evidence>
<feature type="domain" description="CBM20" evidence="2">
    <location>
        <begin position="172"/>
        <end position="277"/>
    </location>
</feature>
<sequence length="335" mass="36277">MFQPVRAPRSSSAVRGYPFQVRCECPRYSQTKVELRLSKALQYGSNLYVVGNTEALGAWNTSRAQPLTWSEGDVWQGVVEICKGDQIEYKYLIRSKDGLQEEWQPGVNQVLCVEDAIEMLTVHDVWDFSTDGRELVCQPESVEGGVETHTVHSQDKSLPKSKASSGEPLHAGRSISAVHVELQLCWKVPFGCGLCVVGSAEQLGAWEASAGREMQWSDGDVWTASFEATTGDVVEYKYIVVGRSGAAQQIEWQQGPNQELCLEAGARGVAVADSWKRDRPREVDVAWEAATVVAEGAAGSSSPGAPKGGRDGGGAVEQQLPPLPEVLAPSGRLTT</sequence>
<dbReference type="InterPro" id="IPR013784">
    <property type="entry name" value="Carb-bd-like_fold"/>
</dbReference>
<name>A0A061QLL6_9CHLO</name>
<organism evidence="3">
    <name type="scientific">Tetraselmis sp. GSL018</name>
    <dbReference type="NCBI Taxonomy" id="582737"/>
    <lineage>
        <taxon>Eukaryota</taxon>
        <taxon>Viridiplantae</taxon>
        <taxon>Chlorophyta</taxon>
        <taxon>core chlorophytes</taxon>
        <taxon>Chlorodendrophyceae</taxon>
        <taxon>Chlorodendrales</taxon>
        <taxon>Chlorodendraceae</taxon>
        <taxon>Tetraselmis</taxon>
    </lineage>
</organism>
<dbReference type="InterPro" id="IPR013783">
    <property type="entry name" value="Ig-like_fold"/>
</dbReference>
<feature type="non-terminal residue" evidence="3">
    <location>
        <position position="335"/>
    </location>
</feature>
<dbReference type="AlphaFoldDB" id="A0A061QLL6"/>
<gene>
    <name evidence="3" type="ORF">TSPGSL018_25908</name>
</gene>
<proteinExistence type="predicted"/>
<dbReference type="Gene3D" id="2.60.40.10">
    <property type="entry name" value="Immunoglobulins"/>
    <property type="match status" value="2"/>
</dbReference>
<protein>
    <recommendedName>
        <fullName evidence="2">CBM20 domain-containing protein</fullName>
    </recommendedName>
</protein>
<evidence type="ECO:0000313" key="3">
    <source>
        <dbReference type="EMBL" id="JAC61552.1"/>
    </source>
</evidence>
<dbReference type="InterPro" id="IPR002044">
    <property type="entry name" value="CBM20"/>
</dbReference>
<dbReference type="EMBL" id="GBEZ01025548">
    <property type="protein sequence ID" value="JAC61552.1"/>
    <property type="molecule type" value="Transcribed_RNA"/>
</dbReference>
<dbReference type="SMART" id="SM01065">
    <property type="entry name" value="CBM_2"/>
    <property type="match status" value="2"/>
</dbReference>
<feature type="region of interest" description="Disordered" evidence="1">
    <location>
        <begin position="294"/>
        <end position="335"/>
    </location>
</feature>
<dbReference type="GO" id="GO:2001070">
    <property type="term" value="F:starch binding"/>
    <property type="evidence" value="ECO:0007669"/>
    <property type="project" value="InterPro"/>
</dbReference>